<protein>
    <submittedName>
        <fullName evidence="1">Uncharacterized protein</fullName>
    </submittedName>
</protein>
<reference evidence="1" key="1">
    <citation type="submission" date="2022-03" db="EMBL/GenBank/DDBJ databases">
        <title>Genomic analyses of argali, domestic sheep and their hybrids provide insights into chromosomal evolution, heterosis and genetic basis of agronomic traits.</title>
        <authorList>
            <person name="Li M."/>
        </authorList>
    </citation>
    <scope>NUCLEOTIDE SEQUENCE</scope>
    <source>
        <strain evidence="1">F1 hybrid</strain>
    </source>
</reference>
<evidence type="ECO:0000313" key="2">
    <source>
        <dbReference type="Proteomes" id="UP001057279"/>
    </source>
</evidence>
<organism evidence="1 2">
    <name type="scientific">Ovis ammon polii x Ovis aries</name>
    <dbReference type="NCBI Taxonomy" id="2918886"/>
    <lineage>
        <taxon>Eukaryota</taxon>
        <taxon>Metazoa</taxon>
        <taxon>Chordata</taxon>
        <taxon>Craniata</taxon>
        <taxon>Vertebrata</taxon>
        <taxon>Euteleostomi</taxon>
        <taxon>Mammalia</taxon>
        <taxon>Eutheria</taxon>
        <taxon>Laurasiatheria</taxon>
        <taxon>Artiodactyla</taxon>
        <taxon>Ruminantia</taxon>
        <taxon>Pecora</taxon>
        <taxon>Bovidae</taxon>
        <taxon>Caprinae</taxon>
        <taxon>Ovis</taxon>
    </lineage>
</organism>
<comment type="caution">
    <text evidence="1">The sequence shown here is derived from an EMBL/GenBank/DDBJ whole genome shotgun (WGS) entry which is preliminary data.</text>
</comment>
<evidence type="ECO:0000313" key="1">
    <source>
        <dbReference type="EMBL" id="KAI4582730.1"/>
    </source>
</evidence>
<sequence>MLLSSLLKVVVASLFLGSIIAQKVTQDQPQVLVQEKEAVTLDCKYDTSDSRYSLLWYKQPSSGGMILLIRQDSYNQQNATEAVSSPQNTVEQSPASLPVPEGAVASLGCTYSDSNSQYFAWYRQYPGKGPEFLLNVYLNKDKEEGKFTAHSNKTNKRVSLHIRDSEPSDSATYLCAVSTQCSPGTCRLCPNLLGPRQRLLESLGCRAQTFCHLSRCKCGLRVTVEKEGPVQTPVTQTEGVVTLPETASLTLKCTYQSNYSVSLFWKGTEAQGKARAVLALLGMWPTGFGSPVVNVPISAAPPDKPPVLTEKSREQGSFSFANMHPVTHSVLLIILVLGGTNGDSVNQTEGPVTVSERALMTLNCTYQTADFSSYLYWYVQHLNKAPQLLLKGLTADKKLLVAPEMLLPKHNYKNAEFNSYNGFNIPGGCSPQDYRRDLTGGMSEHPPEGSIMAQKVTQNRSEISVLEKEDVTLNCAYEANSYTYYLFWYKQPPSGEMIFLIHQESYNELNTTKGLSGEDQVEQSPQTLRIQEGVSISLNCSYTVSNFRGLQWYRQDPGKGPELLFLLYSVGDEKQEERLRATLLKKGSSLHIEAPKPEDSAMFFCAVETQCSPGTCRLYPNPEAAPLE</sequence>
<gene>
    <name evidence="1" type="ORF">MJG53_007943</name>
</gene>
<accession>A0ACB9UZQ4</accession>
<keyword evidence="2" id="KW-1185">Reference proteome</keyword>
<proteinExistence type="predicted"/>
<dbReference type="EMBL" id="CM043032">
    <property type="protein sequence ID" value="KAI4582730.1"/>
    <property type="molecule type" value="Genomic_DNA"/>
</dbReference>
<name>A0ACB9UZQ4_9CETA</name>
<dbReference type="Proteomes" id="UP001057279">
    <property type="component" value="Linkage Group LG07"/>
</dbReference>